<evidence type="ECO:0000313" key="3">
    <source>
        <dbReference type="Proteomes" id="UP000669317"/>
    </source>
</evidence>
<comment type="caution">
    <text evidence="2">The sequence shown here is derived from an EMBL/GenBank/DDBJ whole genome shotgun (WGS) entry which is preliminary data.</text>
</comment>
<dbReference type="RefSeq" id="WP_209296381.1">
    <property type="nucleotide sequence ID" value="NZ_JAGIKT010000087.1"/>
</dbReference>
<dbReference type="InterPro" id="IPR038729">
    <property type="entry name" value="Rad50/SbcC_AAA"/>
</dbReference>
<proteinExistence type="predicted"/>
<evidence type="ECO:0000259" key="1">
    <source>
        <dbReference type="Pfam" id="PF13476"/>
    </source>
</evidence>
<dbReference type="Gene3D" id="3.40.50.300">
    <property type="entry name" value="P-loop containing nucleotide triphosphate hydrolases"/>
    <property type="match status" value="1"/>
</dbReference>
<evidence type="ECO:0000313" key="2">
    <source>
        <dbReference type="EMBL" id="MBP0115583.1"/>
    </source>
</evidence>
<dbReference type="SUPFAM" id="SSF52540">
    <property type="entry name" value="P-loop containing nucleoside triphosphate hydrolases"/>
    <property type="match status" value="1"/>
</dbReference>
<dbReference type="InterPro" id="IPR027417">
    <property type="entry name" value="P-loop_NTPase"/>
</dbReference>
<gene>
    <name evidence="2" type="ORF">JWS04_31865</name>
</gene>
<protein>
    <submittedName>
        <fullName evidence="2">AAA family ATPase</fullName>
    </submittedName>
</protein>
<reference evidence="2 3" key="1">
    <citation type="submission" date="2021-03" db="EMBL/GenBank/DDBJ databases">
        <title>Genome Sequence of Bradyrhizobium vignae strain ISRA400.</title>
        <authorList>
            <person name="Tisa L.S."/>
            <person name="Svistoonoff S."/>
            <person name="Hocher V."/>
            <person name="Fall S."/>
            <person name="Zaiya A."/>
            <person name="Naing D."/>
            <person name="Niang N."/>
            <person name="Diouf A."/>
            <person name="Dasylva M.C."/>
            <person name="Toure O."/>
            <person name="Gueye M."/>
            <person name="Gully D."/>
            <person name="Tisseyre P."/>
            <person name="Simpson S."/>
            <person name="Morris K."/>
            <person name="Thomas W.K."/>
        </authorList>
    </citation>
    <scope>NUCLEOTIDE SEQUENCE [LARGE SCALE GENOMIC DNA]</scope>
    <source>
        <strain evidence="2 3">ISRA400</strain>
    </source>
</reference>
<keyword evidence="3" id="KW-1185">Reference proteome</keyword>
<sequence>MPDFISFRSLKISNWQQFASIDINFHPTLTVITGANGAGKTTILNLLSRHLGAARPHFSIPRRNEFGADTYVTGRLGGLWMRIPT</sequence>
<name>A0ABS4A598_9BRAD</name>
<dbReference type="Proteomes" id="UP000669317">
    <property type="component" value="Unassembled WGS sequence"/>
</dbReference>
<organism evidence="2 3">
    <name type="scientific">Bradyrhizobium vignae</name>
    <dbReference type="NCBI Taxonomy" id="1549949"/>
    <lineage>
        <taxon>Bacteria</taxon>
        <taxon>Pseudomonadati</taxon>
        <taxon>Pseudomonadota</taxon>
        <taxon>Alphaproteobacteria</taxon>
        <taxon>Hyphomicrobiales</taxon>
        <taxon>Nitrobacteraceae</taxon>
        <taxon>Bradyrhizobium</taxon>
    </lineage>
</organism>
<dbReference type="Pfam" id="PF13476">
    <property type="entry name" value="AAA_23"/>
    <property type="match status" value="1"/>
</dbReference>
<dbReference type="EMBL" id="JAGIKT010000087">
    <property type="protein sequence ID" value="MBP0115583.1"/>
    <property type="molecule type" value="Genomic_DNA"/>
</dbReference>
<accession>A0ABS4A598</accession>
<feature type="domain" description="Rad50/SbcC-type AAA" evidence="1">
    <location>
        <begin position="9"/>
        <end position="66"/>
    </location>
</feature>